<evidence type="ECO:0000313" key="4">
    <source>
        <dbReference type="EMBL" id="PYI54652.1"/>
    </source>
</evidence>
<keyword evidence="2 3" id="KW-0501">Molybdenum cofactor biosynthesis</keyword>
<comment type="caution">
    <text evidence="4">The sequence shown here is derived from an EMBL/GenBank/DDBJ whole genome shotgun (WGS) entry which is preliminary data.</text>
</comment>
<keyword evidence="4" id="KW-0808">Transferase</keyword>
<dbReference type="GO" id="GO:0005737">
    <property type="term" value="C:cytoplasm"/>
    <property type="evidence" value="ECO:0007669"/>
    <property type="project" value="UniProtKB-SubCell"/>
</dbReference>
<dbReference type="GO" id="GO:0097163">
    <property type="term" value="F:sulfur carrier activity"/>
    <property type="evidence" value="ECO:0007669"/>
    <property type="project" value="UniProtKB-UniRule"/>
</dbReference>
<dbReference type="NCBIfam" id="TIGR00129">
    <property type="entry name" value="fdhD_narQ"/>
    <property type="match status" value="1"/>
</dbReference>
<proteinExistence type="inferred from homology"/>
<evidence type="ECO:0000256" key="3">
    <source>
        <dbReference type="HAMAP-Rule" id="MF_00187"/>
    </source>
</evidence>
<reference evidence="4 5" key="1">
    <citation type="submission" date="2018-05" db="EMBL/GenBank/DDBJ databases">
        <title>Paenibacillus flagellatus sp. nov., isolated from selenium mineral soil.</title>
        <authorList>
            <person name="Dai X."/>
        </authorList>
    </citation>
    <scope>NUCLEOTIDE SEQUENCE [LARGE SCALE GENOMIC DNA]</scope>
    <source>
        <strain evidence="4 5">DXL2</strain>
    </source>
</reference>
<dbReference type="HAMAP" id="MF_00187">
    <property type="entry name" value="FdhD"/>
    <property type="match status" value="1"/>
</dbReference>
<comment type="function">
    <text evidence="3">Required for formate dehydrogenase (FDH) activity. Acts as a sulfur carrier protein that transfers sulfur from IscS to the molybdenum cofactor prior to its insertion into FDH.</text>
</comment>
<gene>
    <name evidence="3" type="primary">fdhD</name>
    <name evidence="4" type="ORF">DLM86_13480</name>
</gene>
<evidence type="ECO:0000256" key="1">
    <source>
        <dbReference type="ARBA" id="ARBA00022490"/>
    </source>
</evidence>
<keyword evidence="5" id="KW-1185">Reference proteome</keyword>
<evidence type="ECO:0000256" key="2">
    <source>
        <dbReference type="ARBA" id="ARBA00023150"/>
    </source>
</evidence>
<dbReference type="Proteomes" id="UP000247476">
    <property type="component" value="Unassembled WGS sequence"/>
</dbReference>
<dbReference type="PANTHER" id="PTHR30592">
    <property type="entry name" value="FORMATE DEHYDROGENASE"/>
    <property type="match status" value="1"/>
</dbReference>
<name>A0A2V5K736_9BACL</name>
<dbReference type="InterPro" id="IPR016193">
    <property type="entry name" value="Cytidine_deaminase-like"/>
</dbReference>
<dbReference type="GO" id="GO:0016783">
    <property type="term" value="F:sulfurtransferase activity"/>
    <property type="evidence" value="ECO:0007669"/>
    <property type="project" value="InterPro"/>
</dbReference>
<comment type="subcellular location">
    <subcellularLocation>
        <location evidence="3">Cytoplasm</location>
    </subcellularLocation>
</comment>
<dbReference type="GO" id="GO:0006777">
    <property type="term" value="P:Mo-molybdopterin cofactor biosynthetic process"/>
    <property type="evidence" value="ECO:0007669"/>
    <property type="project" value="UniProtKB-UniRule"/>
</dbReference>
<dbReference type="Gene3D" id="3.40.140.10">
    <property type="entry name" value="Cytidine Deaminase, domain 2"/>
    <property type="match status" value="1"/>
</dbReference>
<organism evidence="4 5">
    <name type="scientific">Paenibacillus flagellatus</name>
    <dbReference type="NCBI Taxonomy" id="2211139"/>
    <lineage>
        <taxon>Bacteria</taxon>
        <taxon>Bacillati</taxon>
        <taxon>Bacillota</taxon>
        <taxon>Bacilli</taxon>
        <taxon>Bacillales</taxon>
        <taxon>Paenibacillaceae</taxon>
        <taxon>Paenibacillus</taxon>
    </lineage>
</organism>
<dbReference type="PANTHER" id="PTHR30592:SF1">
    <property type="entry name" value="SULFUR CARRIER PROTEIN FDHD"/>
    <property type="match status" value="1"/>
</dbReference>
<dbReference type="Gene3D" id="3.10.20.10">
    <property type="match status" value="1"/>
</dbReference>
<accession>A0A2V5K736</accession>
<dbReference type="InterPro" id="IPR003786">
    <property type="entry name" value="FdhD"/>
</dbReference>
<dbReference type="SUPFAM" id="SSF53927">
    <property type="entry name" value="Cytidine deaminase-like"/>
    <property type="match status" value="1"/>
</dbReference>
<dbReference type="Pfam" id="PF02634">
    <property type="entry name" value="FdhD-NarQ"/>
    <property type="match status" value="1"/>
</dbReference>
<evidence type="ECO:0000313" key="5">
    <source>
        <dbReference type="Proteomes" id="UP000247476"/>
    </source>
</evidence>
<dbReference type="EMBL" id="QJVJ01000005">
    <property type="protein sequence ID" value="PYI54652.1"/>
    <property type="molecule type" value="Genomic_DNA"/>
</dbReference>
<dbReference type="OrthoDB" id="9782042at2"/>
<feature type="active site" description="Cysteine persulfide intermediate" evidence="3">
    <location>
        <position position="108"/>
    </location>
</feature>
<dbReference type="PIRSF" id="PIRSF015626">
    <property type="entry name" value="FdhD"/>
    <property type="match status" value="1"/>
</dbReference>
<comment type="similarity">
    <text evidence="3">Belongs to the FdhD family.</text>
</comment>
<keyword evidence="1 3" id="KW-0963">Cytoplasm</keyword>
<sequence>MSDIIGTGRWLARKYDGDIWTEAIDPVAEEYPLTVIVNDAEFATIVCSPDHLEEMTVGFLASEGAIRGTADIASLAIDENRGIAYVGLVRRDALDPAAFAKRRIGSCCGKSRQSFYFHADARTARPIGADPSFAVTPGRCYELMRALHDASAEHRLTGGVHGAALFGEAGIEARFSDIGRHNALDKLYGHSLMRGLSASGKIVAFSGRLSSEVVLKAVKIGAPVLLSKSAPTVLGLQLADELGLTAVGFLRGGAMNVYTHPDRIR</sequence>
<dbReference type="AlphaFoldDB" id="A0A2V5K736"/>
<protein>
    <recommendedName>
        <fullName evidence="3">Sulfur carrier protein FdhD</fullName>
    </recommendedName>
</protein>
<comment type="caution">
    <text evidence="3">Lacks conserved residue(s) required for the propagation of feature annotation.</text>
</comment>